<dbReference type="EMBL" id="PFPK01000022">
    <property type="protein sequence ID" value="PIZ95054.1"/>
    <property type="molecule type" value="Genomic_DNA"/>
</dbReference>
<dbReference type="InterPro" id="IPR028098">
    <property type="entry name" value="Glyco_trans_4-like_N"/>
</dbReference>
<dbReference type="GO" id="GO:0016757">
    <property type="term" value="F:glycosyltransferase activity"/>
    <property type="evidence" value="ECO:0007669"/>
    <property type="project" value="InterPro"/>
</dbReference>
<dbReference type="Pfam" id="PF00534">
    <property type="entry name" value="Glycos_transf_1"/>
    <property type="match status" value="1"/>
</dbReference>
<reference evidence="4" key="1">
    <citation type="submission" date="2017-09" db="EMBL/GenBank/DDBJ databases">
        <title>Depth-based differentiation of microbial function through sediment-hosted aquifers and enrichment of novel symbionts in the deep terrestrial subsurface.</title>
        <authorList>
            <person name="Probst A.J."/>
            <person name="Ladd B."/>
            <person name="Jarett J.K."/>
            <person name="Geller-Mcgrath D.E."/>
            <person name="Sieber C.M.K."/>
            <person name="Emerson J.B."/>
            <person name="Anantharaman K."/>
            <person name="Thomas B.C."/>
            <person name="Malmstrom R."/>
            <person name="Stieglmeier M."/>
            <person name="Klingl A."/>
            <person name="Woyke T."/>
            <person name="Ryan C.M."/>
            <person name="Banfield J.F."/>
        </authorList>
    </citation>
    <scope>NUCLEOTIDE SEQUENCE [LARGE SCALE GENOMIC DNA]</scope>
</reference>
<comment type="caution">
    <text evidence="3">The sequence shown here is derived from an EMBL/GenBank/DDBJ whole genome shotgun (WGS) entry which is preliminary data.</text>
</comment>
<organism evidence="3 4">
    <name type="scientific">Candidatus Magasanikbacteria bacterium CG_4_10_14_0_2_um_filter_37_12</name>
    <dbReference type="NCBI Taxonomy" id="1974637"/>
    <lineage>
        <taxon>Bacteria</taxon>
        <taxon>Candidatus Magasanikiibacteriota</taxon>
    </lineage>
</organism>
<dbReference type="InterPro" id="IPR001296">
    <property type="entry name" value="Glyco_trans_1"/>
</dbReference>
<dbReference type="AlphaFoldDB" id="A0A2M7V8D6"/>
<evidence type="ECO:0000259" key="2">
    <source>
        <dbReference type="Pfam" id="PF13439"/>
    </source>
</evidence>
<dbReference type="Gene3D" id="3.40.50.2000">
    <property type="entry name" value="Glycogen Phosphorylase B"/>
    <property type="match status" value="2"/>
</dbReference>
<name>A0A2M7V8D6_9BACT</name>
<dbReference type="PANTHER" id="PTHR45947:SF3">
    <property type="entry name" value="SULFOQUINOVOSYL TRANSFERASE SQD2"/>
    <property type="match status" value="1"/>
</dbReference>
<sequence>MRIAHVVCSYPPYYGGMGNVVLQTVSELARRGHDVEVITPTFQEKLPQTESDYEPEIQEQIEYAKFLKPSIQYGKAARLPQVNKELDNFDLVHLHYPFFGTANLVRKWKLRNPDKPLVITYHMDTRSPGWKGLIFKYYSKYWMPKILNSADLIIASSFDYIEHSGAVDHFHKFRNKWVELPFGVDINRFRPRVGKPDALFLRHDLDPDIPLVLFVGGMDTAHYFKGVPVLLESLLLFKKSGVEMQAVFVGDGELRHDFELRAKSFGLGKSVRFVGRVSNEELPYYYNMANLTVLPSIHQGEAFGMVLLESMASGVPIIASDLPGVRTVAADGGVVFNPGDSRDLADKIVEYFSEEVNHLTFVQDIRTIAEIKYSWVPIVDYLEILYQDLVEV</sequence>
<gene>
    <name evidence="3" type="ORF">COX81_02020</name>
</gene>
<evidence type="ECO:0008006" key="5">
    <source>
        <dbReference type="Google" id="ProtNLM"/>
    </source>
</evidence>
<evidence type="ECO:0000313" key="4">
    <source>
        <dbReference type="Proteomes" id="UP000228568"/>
    </source>
</evidence>
<dbReference type="PANTHER" id="PTHR45947">
    <property type="entry name" value="SULFOQUINOVOSYL TRANSFERASE SQD2"/>
    <property type="match status" value="1"/>
</dbReference>
<dbReference type="CDD" id="cd03801">
    <property type="entry name" value="GT4_PimA-like"/>
    <property type="match status" value="1"/>
</dbReference>
<evidence type="ECO:0000313" key="3">
    <source>
        <dbReference type="EMBL" id="PIZ95054.1"/>
    </source>
</evidence>
<protein>
    <recommendedName>
        <fullName evidence="5">Glycosyltransferase family 1 protein</fullName>
    </recommendedName>
</protein>
<feature type="domain" description="Glycosyltransferase subfamily 4-like N-terminal" evidence="2">
    <location>
        <begin position="14"/>
        <end position="158"/>
    </location>
</feature>
<dbReference type="SUPFAM" id="SSF53756">
    <property type="entry name" value="UDP-Glycosyltransferase/glycogen phosphorylase"/>
    <property type="match status" value="1"/>
</dbReference>
<dbReference type="InterPro" id="IPR050194">
    <property type="entry name" value="Glycosyltransferase_grp1"/>
</dbReference>
<dbReference type="Proteomes" id="UP000228568">
    <property type="component" value="Unassembled WGS sequence"/>
</dbReference>
<proteinExistence type="predicted"/>
<accession>A0A2M7V8D6</accession>
<feature type="domain" description="Glycosyl transferase family 1" evidence="1">
    <location>
        <begin position="206"/>
        <end position="355"/>
    </location>
</feature>
<evidence type="ECO:0000259" key="1">
    <source>
        <dbReference type="Pfam" id="PF00534"/>
    </source>
</evidence>
<dbReference type="Pfam" id="PF13439">
    <property type="entry name" value="Glyco_transf_4"/>
    <property type="match status" value="1"/>
</dbReference>